<evidence type="ECO:0000313" key="2">
    <source>
        <dbReference type="EMBL" id="GIQ87596.1"/>
    </source>
</evidence>
<accession>A0A9K3GMA9</accession>
<evidence type="ECO:0000313" key="3">
    <source>
        <dbReference type="Proteomes" id="UP000265618"/>
    </source>
</evidence>
<feature type="compositionally biased region" description="Basic and acidic residues" evidence="1">
    <location>
        <begin position="118"/>
        <end position="130"/>
    </location>
</feature>
<protein>
    <submittedName>
        <fullName evidence="2">Uncharacterized protein</fullName>
    </submittedName>
</protein>
<dbReference type="AlphaFoldDB" id="A0A9K3GMA9"/>
<evidence type="ECO:0000256" key="1">
    <source>
        <dbReference type="SAM" id="MobiDB-lite"/>
    </source>
</evidence>
<name>A0A9K3GMA9_9EUKA</name>
<proteinExistence type="predicted"/>
<feature type="compositionally biased region" description="Low complexity" evidence="1">
    <location>
        <begin position="105"/>
        <end position="117"/>
    </location>
</feature>
<feature type="region of interest" description="Disordered" evidence="1">
    <location>
        <begin position="100"/>
        <end position="162"/>
    </location>
</feature>
<comment type="caution">
    <text evidence="2">The sequence shown here is derived from an EMBL/GenBank/DDBJ whole genome shotgun (WGS) entry which is preliminary data.</text>
</comment>
<gene>
    <name evidence="2" type="ORF">KIPB_009666</name>
</gene>
<dbReference type="Proteomes" id="UP000265618">
    <property type="component" value="Unassembled WGS sequence"/>
</dbReference>
<reference evidence="2 3" key="1">
    <citation type="journal article" date="2018" name="PLoS ONE">
        <title>The draft genome of Kipferlia bialata reveals reductive genome evolution in fornicate parasites.</title>
        <authorList>
            <person name="Tanifuji G."/>
            <person name="Takabayashi S."/>
            <person name="Kume K."/>
            <person name="Takagi M."/>
            <person name="Nakayama T."/>
            <person name="Kamikawa R."/>
            <person name="Inagaki Y."/>
            <person name="Hashimoto T."/>
        </authorList>
    </citation>
    <scope>NUCLEOTIDE SEQUENCE [LARGE SCALE GENOMIC DNA]</scope>
    <source>
        <strain evidence="2">NY0173</strain>
    </source>
</reference>
<dbReference type="EMBL" id="BDIP01003353">
    <property type="protein sequence ID" value="GIQ87596.1"/>
    <property type="molecule type" value="Genomic_DNA"/>
</dbReference>
<keyword evidence="3" id="KW-1185">Reference proteome</keyword>
<organism evidence="2 3">
    <name type="scientific">Kipferlia bialata</name>
    <dbReference type="NCBI Taxonomy" id="797122"/>
    <lineage>
        <taxon>Eukaryota</taxon>
        <taxon>Metamonada</taxon>
        <taxon>Carpediemonas-like organisms</taxon>
        <taxon>Kipferlia</taxon>
    </lineage>
</organism>
<sequence length="223" mass="25036">MPEEATYNVVKITGMLRRKQPRLLKLTDSEIHNIKLVKKQQVVTKAHCYTEVSTVVLVNTERFDIQYSTDHDYRYQSPVAPQIVAEIQSRVSIYDRAQRSERVRALSPTPTTSAPDTPHTHAAEEAREAEGVEDMGSDPMSSDGEGGDRSFSRRRTKLEKLTGTTEGDRLRAVIDEVVFSSASDEGHTVIQYVAKFKEDWSKVWVDVDRGQGVCISGMSFSVV</sequence>